<keyword evidence="4 6" id="KW-0472">Membrane</keyword>
<feature type="transmembrane region" description="Helical" evidence="6">
    <location>
        <begin position="538"/>
        <end position="557"/>
    </location>
</feature>
<feature type="compositionally biased region" description="Basic and acidic residues" evidence="5">
    <location>
        <begin position="1"/>
        <end position="23"/>
    </location>
</feature>
<reference evidence="8" key="1">
    <citation type="journal article" date="2021" name="Cell">
        <title>Tracing the genetic footprints of vertebrate landing in non-teleost ray-finned fishes.</title>
        <authorList>
            <person name="Bi X."/>
            <person name="Wang K."/>
            <person name="Yang L."/>
            <person name="Pan H."/>
            <person name="Jiang H."/>
            <person name="Wei Q."/>
            <person name="Fang M."/>
            <person name="Yu H."/>
            <person name="Zhu C."/>
            <person name="Cai Y."/>
            <person name="He Y."/>
            <person name="Gan X."/>
            <person name="Zeng H."/>
            <person name="Yu D."/>
            <person name="Zhu Y."/>
            <person name="Jiang H."/>
            <person name="Qiu Q."/>
            <person name="Yang H."/>
            <person name="Zhang Y.E."/>
            <person name="Wang W."/>
            <person name="Zhu M."/>
            <person name="He S."/>
            <person name="Zhang G."/>
        </authorList>
    </citation>
    <scope>NUCLEOTIDE SEQUENCE</scope>
    <source>
        <strain evidence="8">Bchr_001</strain>
    </source>
</reference>
<dbReference type="InterPro" id="IPR036259">
    <property type="entry name" value="MFS_trans_sf"/>
</dbReference>
<dbReference type="PROSITE" id="PS50850">
    <property type="entry name" value="MFS"/>
    <property type="match status" value="1"/>
</dbReference>
<dbReference type="SUPFAM" id="SSF103473">
    <property type="entry name" value="MFS general substrate transporter"/>
    <property type="match status" value="1"/>
</dbReference>
<dbReference type="RefSeq" id="XP_039603299.1">
    <property type="nucleotide sequence ID" value="XM_039747365.1"/>
</dbReference>
<feature type="region of interest" description="Disordered" evidence="5">
    <location>
        <begin position="1"/>
        <end position="32"/>
    </location>
</feature>
<feature type="domain" description="Major facilitator superfamily (MFS) profile" evidence="7">
    <location>
        <begin position="131"/>
        <end position="595"/>
    </location>
</feature>
<name>A0ABS2YZ42_POLSE</name>
<evidence type="ECO:0000256" key="4">
    <source>
        <dbReference type="ARBA" id="ARBA00023136"/>
    </source>
</evidence>
<dbReference type="Gene3D" id="1.20.1250.20">
    <property type="entry name" value="MFS general substrate transporter like domains"/>
    <property type="match status" value="1"/>
</dbReference>
<dbReference type="PANTHER" id="PTHR24064">
    <property type="entry name" value="SOLUTE CARRIER FAMILY 22 MEMBER"/>
    <property type="match status" value="1"/>
</dbReference>
<feature type="transmembrane region" description="Helical" evidence="6">
    <location>
        <begin position="220"/>
        <end position="238"/>
    </location>
</feature>
<evidence type="ECO:0000256" key="5">
    <source>
        <dbReference type="SAM" id="MobiDB-lite"/>
    </source>
</evidence>
<dbReference type="InterPro" id="IPR005828">
    <property type="entry name" value="MFS_sugar_transport-like"/>
</dbReference>
<feature type="transmembrane region" description="Helical" evidence="6">
    <location>
        <begin position="99"/>
        <end position="116"/>
    </location>
</feature>
<feature type="transmembrane region" description="Helical" evidence="6">
    <location>
        <begin position="507"/>
        <end position="531"/>
    </location>
</feature>
<dbReference type="RefSeq" id="XP_039603306.1">
    <property type="nucleotide sequence ID" value="XM_039747372.1"/>
</dbReference>
<organism evidence="8 9">
    <name type="scientific">Polypterus senegalus</name>
    <name type="common">Senegal bichir</name>
    <dbReference type="NCBI Taxonomy" id="55291"/>
    <lineage>
        <taxon>Eukaryota</taxon>
        <taxon>Metazoa</taxon>
        <taxon>Chordata</taxon>
        <taxon>Craniata</taxon>
        <taxon>Vertebrata</taxon>
        <taxon>Euteleostomi</taxon>
        <taxon>Actinopterygii</taxon>
        <taxon>Polypteriformes</taxon>
        <taxon>Polypteridae</taxon>
        <taxon>Polypterus</taxon>
    </lineage>
</organism>
<protein>
    <submittedName>
        <fullName evidence="8">S22AH protein</fullName>
    </submittedName>
</protein>
<feature type="transmembrane region" description="Helical" evidence="6">
    <location>
        <begin position="481"/>
        <end position="501"/>
    </location>
</feature>
<evidence type="ECO:0000256" key="2">
    <source>
        <dbReference type="ARBA" id="ARBA00022692"/>
    </source>
</evidence>
<evidence type="ECO:0000313" key="9">
    <source>
        <dbReference type="Proteomes" id="UP001166052"/>
    </source>
</evidence>
<proteinExistence type="predicted"/>
<feature type="transmembrane region" description="Helical" evidence="6">
    <location>
        <begin position="455"/>
        <end position="474"/>
    </location>
</feature>
<dbReference type="InterPro" id="IPR020846">
    <property type="entry name" value="MFS_dom"/>
</dbReference>
<evidence type="ECO:0000256" key="6">
    <source>
        <dbReference type="SAM" id="Phobius"/>
    </source>
</evidence>
<feature type="transmembrane region" description="Helical" evidence="6">
    <location>
        <begin position="335"/>
        <end position="356"/>
    </location>
</feature>
<keyword evidence="9" id="KW-1185">Reference proteome</keyword>
<dbReference type="Proteomes" id="UP001166052">
    <property type="component" value="Unassembled WGS sequence"/>
</dbReference>
<feature type="transmembrane region" description="Helical" evidence="6">
    <location>
        <begin position="569"/>
        <end position="590"/>
    </location>
</feature>
<evidence type="ECO:0000256" key="1">
    <source>
        <dbReference type="ARBA" id="ARBA00004141"/>
    </source>
</evidence>
<evidence type="ECO:0000313" key="8">
    <source>
        <dbReference type="EMBL" id="MBN3291232.1"/>
    </source>
</evidence>
<dbReference type="GeneID" id="120525234"/>
<feature type="non-terminal residue" evidence="8">
    <location>
        <position position="1"/>
    </location>
</feature>
<feature type="transmembrane region" description="Helical" evidence="6">
    <location>
        <begin position="306"/>
        <end position="329"/>
    </location>
</feature>
<keyword evidence="3 6" id="KW-1133">Transmembrane helix</keyword>
<gene>
    <name evidence="8" type="primary">Slc22a17</name>
    <name evidence="8" type="ORF">GTO92_0017074</name>
</gene>
<evidence type="ECO:0000259" key="7">
    <source>
        <dbReference type="PROSITE" id="PS50850"/>
    </source>
</evidence>
<comment type="subcellular location">
    <subcellularLocation>
        <location evidence="1">Membrane</location>
        <topology evidence="1">Multi-pass membrane protein</topology>
    </subcellularLocation>
</comment>
<feature type="transmembrane region" description="Helical" evidence="6">
    <location>
        <begin position="250"/>
        <end position="267"/>
    </location>
</feature>
<dbReference type="EMBL" id="JAAWVN010011815">
    <property type="protein sequence ID" value="MBN3291232.1"/>
    <property type="molecule type" value="Genomic_DNA"/>
</dbReference>
<accession>A0ABS2YZ42</accession>
<keyword evidence="2 6" id="KW-0812">Transmembrane</keyword>
<dbReference type="Pfam" id="PF00083">
    <property type="entry name" value="Sugar_tr"/>
    <property type="match status" value="1"/>
</dbReference>
<evidence type="ECO:0000256" key="3">
    <source>
        <dbReference type="ARBA" id="ARBA00022989"/>
    </source>
</evidence>
<comment type="caution">
    <text evidence="8">The sequence shown here is derived from an EMBL/GenBank/DDBJ whole genome shotgun (WGS) entry which is preliminary data.</text>
</comment>
<feature type="transmembrane region" description="Helical" evidence="6">
    <location>
        <begin position="417"/>
        <end position="435"/>
    </location>
</feature>
<sequence>MSRDWEEMSESRRAAGKLNREETNMDEMLDSDSSVPRVEFCASSVTNNNLPSHRTVVNNSPESMLDSSSPISLGVSNNGGSDFENLLPRLGGFGARQRLLLGLSCVPNIFVAFVYFSDSLLTLAPNHHCQIDWAMLPAELRNASDGAILNATLPVVNDSHPGTPGGVRQRQSQCQQFIFENETRRGPVPCQQGWVYYNIEGLRDNMVTQWNLVCDSYWKVPVEEVCFIIGILTGYLLLGCAADRFGRLKSFLFSLFLTVFFGVLVCVSPSPSIFILTRFFLGASAAGVYLCLYITRLELCDPARRLMGTMIAGLFTISGQFLLLGVALGCQSWRGLQGAIVAPLALFLSYGLPGVFPESPRWLLVSGWPQKAKEILQSFSDSRDEELFRELDSVTLFESSVASWEVAANKLLHCRNIWRNICILGFTSFISHGIHHCYGTFRRDVRGSQTGFYSSYLLSAGMGGLACLFLCLTVDKFGRRGILLLTMTLTGIASLVLLGLIEYLNEVAITIFSVLGLFSSYAAAALSVLFAAEVIPTIVRGVGVGLILSLGAVGRLTSPIMDLHNQYGYFLHHVVYASLALLCILSIMLLPESKRKPLPETLRDGELYRRPSLLRKRRDNVPLLSTPNPSI</sequence>
<feature type="non-terminal residue" evidence="8">
    <location>
        <position position="631"/>
    </location>
</feature>
<feature type="transmembrane region" description="Helical" evidence="6">
    <location>
        <begin position="273"/>
        <end position="294"/>
    </location>
</feature>